<evidence type="ECO:0008006" key="4">
    <source>
        <dbReference type="Google" id="ProtNLM"/>
    </source>
</evidence>
<dbReference type="AlphaFoldDB" id="A0AA40F411"/>
<evidence type="ECO:0000313" key="3">
    <source>
        <dbReference type="Proteomes" id="UP001172155"/>
    </source>
</evidence>
<feature type="region of interest" description="Disordered" evidence="1">
    <location>
        <begin position="256"/>
        <end position="284"/>
    </location>
</feature>
<feature type="region of interest" description="Disordered" evidence="1">
    <location>
        <begin position="130"/>
        <end position="186"/>
    </location>
</feature>
<organism evidence="2 3">
    <name type="scientific">Schizothecium vesticola</name>
    <dbReference type="NCBI Taxonomy" id="314040"/>
    <lineage>
        <taxon>Eukaryota</taxon>
        <taxon>Fungi</taxon>
        <taxon>Dikarya</taxon>
        <taxon>Ascomycota</taxon>
        <taxon>Pezizomycotina</taxon>
        <taxon>Sordariomycetes</taxon>
        <taxon>Sordariomycetidae</taxon>
        <taxon>Sordariales</taxon>
        <taxon>Schizotheciaceae</taxon>
        <taxon>Schizothecium</taxon>
    </lineage>
</organism>
<feature type="compositionally biased region" description="Polar residues" evidence="1">
    <location>
        <begin position="263"/>
        <end position="274"/>
    </location>
</feature>
<feature type="compositionally biased region" description="Polar residues" evidence="1">
    <location>
        <begin position="165"/>
        <end position="180"/>
    </location>
</feature>
<dbReference type="EMBL" id="JAUKUD010000002">
    <property type="protein sequence ID" value="KAK0750843.1"/>
    <property type="molecule type" value="Genomic_DNA"/>
</dbReference>
<name>A0AA40F411_9PEZI</name>
<gene>
    <name evidence="2" type="ORF">B0T18DRAFT_435421</name>
</gene>
<evidence type="ECO:0000256" key="1">
    <source>
        <dbReference type="SAM" id="MobiDB-lite"/>
    </source>
</evidence>
<accession>A0AA40F411</accession>
<reference evidence="2" key="1">
    <citation type="submission" date="2023-06" db="EMBL/GenBank/DDBJ databases">
        <title>Genome-scale phylogeny and comparative genomics of the fungal order Sordariales.</title>
        <authorList>
            <consortium name="Lawrence Berkeley National Laboratory"/>
            <person name="Hensen N."/>
            <person name="Bonometti L."/>
            <person name="Westerberg I."/>
            <person name="Brannstrom I.O."/>
            <person name="Guillou S."/>
            <person name="Cros-Aarteil S."/>
            <person name="Calhoun S."/>
            <person name="Haridas S."/>
            <person name="Kuo A."/>
            <person name="Mondo S."/>
            <person name="Pangilinan J."/>
            <person name="Riley R."/>
            <person name="LaButti K."/>
            <person name="Andreopoulos B."/>
            <person name="Lipzen A."/>
            <person name="Chen C."/>
            <person name="Yanf M."/>
            <person name="Daum C."/>
            <person name="Ng V."/>
            <person name="Clum A."/>
            <person name="Steindorff A."/>
            <person name="Ohm R."/>
            <person name="Martin F."/>
            <person name="Silar P."/>
            <person name="Natvig D."/>
            <person name="Lalanne C."/>
            <person name="Gautier V."/>
            <person name="Ament-velasquez S.L."/>
            <person name="Kruys A."/>
            <person name="Hutchinson M.I."/>
            <person name="Powell A.J."/>
            <person name="Barry K."/>
            <person name="Miller A.N."/>
            <person name="Grigoriev I.V."/>
            <person name="Debuchy R."/>
            <person name="Gladieux P."/>
            <person name="Thoren M.H."/>
            <person name="Johannesson H."/>
        </authorList>
    </citation>
    <scope>NUCLEOTIDE SEQUENCE</scope>
    <source>
        <strain evidence="2">SMH3187-1</strain>
    </source>
</reference>
<feature type="compositionally biased region" description="Pro residues" evidence="1">
    <location>
        <begin position="135"/>
        <end position="150"/>
    </location>
</feature>
<comment type="caution">
    <text evidence="2">The sequence shown here is derived from an EMBL/GenBank/DDBJ whole genome shotgun (WGS) entry which is preliminary data.</text>
</comment>
<protein>
    <recommendedName>
        <fullName evidence="4">SH3 domain-containing protein</fullName>
    </recommendedName>
</protein>
<feature type="region of interest" description="Disordered" evidence="1">
    <location>
        <begin position="205"/>
        <end position="224"/>
    </location>
</feature>
<dbReference type="CDD" id="cd00174">
    <property type="entry name" value="SH3"/>
    <property type="match status" value="1"/>
</dbReference>
<feature type="compositionally biased region" description="Polar residues" evidence="1">
    <location>
        <begin position="213"/>
        <end position="224"/>
    </location>
</feature>
<sequence>MGLDAEALFLQPFGDVVVLANTALVNSEAEQDSNMTVATRGLLREAERAKRKVEAVWDTEVEKHGDAFRTMMVQQGSVETKRFHLESLLWDFEDVVHPDSFEPHRYKALQAAVRALALDVVETSKRLNPLALSAPPTPTGGFPPLPPLPLRTPKARKRSLRSGDAETSTDSQPGLPSKTSFPELPRSANLETFLDEFWEERTKGRANSAGRLATSTTSFDPFNDTETLAAEDTIPSSPSLDDDTFNLITPTVTAEAEPLTAIANPSETTLSTPVTAEAPPKPEADDGPILFNEFLDEETEPLQKQTHRNTAFHPRTVTPDCTIREDSTYHRFGGLCRGAVKFRQDGHWGSIIRTTEHSGSGGDMLRASDGIMPFHYDEAPVQVARCGDCSYSQILDEVLDDIEDKATPLPTPHGDTSYRPRLLFKSHLPHSTLPYVPCYACTWCIATSTTPHSSDATVFLSPSDLLRHLARHPQPLPPLHGTTVVYGPDPDPTPYPFDLHLPSSPIPVPMPYNVTANLPTAIATRDEYRRPGRTKLEGPPGGSYAGEMLEFLRGGVIVGVLFPGKWGGKWCLGRHDGVFGAFPAKAVEMRLPPEGQGGLAWKWLPPEGKRGWLAFGKGEVIRDVRYRHVDCWVWWGTNGKGETGVFPSSHVLVDTLSLEDVGKDKTKRRGLFSRAGSTSRR</sequence>
<keyword evidence="3" id="KW-1185">Reference proteome</keyword>
<dbReference type="Proteomes" id="UP001172155">
    <property type="component" value="Unassembled WGS sequence"/>
</dbReference>
<evidence type="ECO:0000313" key="2">
    <source>
        <dbReference type="EMBL" id="KAK0750843.1"/>
    </source>
</evidence>
<proteinExistence type="predicted"/>